<organism evidence="2 3">
    <name type="scientific">Shouchella rhizosphaerae</name>
    <dbReference type="NCBI Taxonomy" id="866786"/>
    <lineage>
        <taxon>Bacteria</taxon>
        <taxon>Bacillati</taxon>
        <taxon>Bacillota</taxon>
        <taxon>Bacilli</taxon>
        <taxon>Bacillales</taxon>
        <taxon>Bacillaceae</taxon>
        <taxon>Shouchella</taxon>
    </lineage>
</organism>
<gene>
    <name evidence="2" type="ORF">V5G21_11390</name>
</gene>
<dbReference type="EMBL" id="CP144921">
    <property type="protein sequence ID" value="WWA28369.1"/>
    <property type="molecule type" value="Genomic_DNA"/>
</dbReference>
<dbReference type="Proteomes" id="UP001341136">
    <property type="component" value="Chromosome"/>
</dbReference>
<dbReference type="RefSeq" id="WP_338464733.1">
    <property type="nucleotide sequence ID" value="NZ_CP144921.1"/>
</dbReference>
<feature type="chain" id="PRO_5046528091" evidence="1">
    <location>
        <begin position="25"/>
        <end position="91"/>
    </location>
</feature>
<name>A0ABZ2CV13_9BACI</name>
<keyword evidence="3" id="KW-1185">Reference proteome</keyword>
<evidence type="ECO:0000256" key="1">
    <source>
        <dbReference type="SAM" id="SignalP"/>
    </source>
</evidence>
<keyword evidence="1" id="KW-0732">Signal</keyword>
<protein>
    <submittedName>
        <fullName evidence="2">Uncharacterized protein</fullName>
    </submittedName>
</protein>
<feature type="signal peptide" evidence="1">
    <location>
        <begin position="1"/>
        <end position="24"/>
    </location>
</feature>
<evidence type="ECO:0000313" key="2">
    <source>
        <dbReference type="EMBL" id="WWA28369.1"/>
    </source>
</evidence>
<proteinExistence type="predicted"/>
<evidence type="ECO:0000313" key="3">
    <source>
        <dbReference type="Proteomes" id="UP001341136"/>
    </source>
</evidence>
<reference evidence="2 3" key="1">
    <citation type="submission" date="2024-01" db="EMBL/GenBank/DDBJ databases">
        <title>Culturomics analysis of mouse respiratory tract.</title>
        <authorList>
            <person name="Phillips A.M."/>
            <person name="Collette N.M."/>
            <person name="Mageeney C.M."/>
            <person name="Sinha A."/>
            <person name="Hern K.E."/>
            <person name="Arkin A.P."/>
            <person name="Williams K.P."/>
            <person name="Branda S."/>
        </authorList>
    </citation>
    <scope>NUCLEOTIDE SEQUENCE [LARGE SCALE GENOMIC DNA]</scope>
    <source>
        <strain evidence="2 3">CP20</strain>
    </source>
</reference>
<accession>A0ABZ2CV13</accession>
<sequence>MRSFLRKMLTAFVVVGLVTGGTFAFTDGEASAKRVEDYREYKKNKITGKESNSKWFYKTVPNNYKLQRIANVKQSSGIINDTWRAYWIWGL</sequence>